<proteinExistence type="predicted"/>
<dbReference type="AlphaFoldDB" id="A0A4C1ZAV8"/>
<gene>
    <name evidence="2" type="ORF">EVAR_65962_1</name>
</gene>
<dbReference type="Proteomes" id="UP000299102">
    <property type="component" value="Unassembled WGS sequence"/>
</dbReference>
<name>A0A4C1ZAV8_EUMVA</name>
<dbReference type="EMBL" id="BGZK01001637">
    <property type="protein sequence ID" value="GBP83747.1"/>
    <property type="molecule type" value="Genomic_DNA"/>
</dbReference>
<organism evidence="2 3">
    <name type="scientific">Eumeta variegata</name>
    <name type="common">Bagworm moth</name>
    <name type="synonym">Eumeta japonica</name>
    <dbReference type="NCBI Taxonomy" id="151549"/>
    <lineage>
        <taxon>Eukaryota</taxon>
        <taxon>Metazoa</taxon>
        <taxon>Ecdysozoa</taxon>
        <taxon>Arthropoda</taxon>
        <taxon>Hexapoda</taxon>
        <taxon>Insecta</taxon>
        <taxon>Pterygota</taxon>
        <taxon>Neoptera</taxon>
        <taxon>Endopterygota</taxon>
        <taxon>Lepidoptera</taxon>
        <taxon>Glossata</taxon>
        <taxon>Ditrysia</taxon>
        <taxon>Tineoidea</taxon>
        <taxon>Psychidae</taxon>
        <taxon>Oiketicinae</taxon>
        <taxon>Eumeta</taxon>
    </lineage>
</organism>
<evidence type="ECO:0000313" key="2">
    <source>
        <dbReference type="EMBL" id="GBP83747.1"/>
    </source>
</evidence>
<feature type="compositionally biased region" description="Basic residues" evidence="1">
    <location>
        <begin position="144"/>
        <end position="157"/>
    </location>
</feature>
<reference evidence="2 3" key="1">
    <citation type="journal article" date="2019" name="Commun. Biol.">
        <title>The bagworm genome reveals a unique fibroin gene that provides high tensile strength.</title>
        <authorList>
            <person name="Kono N."/>
            <person name="Nakamura H."/>
            <person name="Ohtoshi R."/>
            <person name="Tomita M."/>
            <person name="Numata K."/>
            <person name="Arakawa K."/>
        </authorList>
    </citation>
    <scope>NUCLEOTIDE SEQUENCE [LARGE SCALE GENOMIC DNA]</scope>
</reference>
<protein>
    <submittedName>
        <fullName evidence="2">Uncharacterized protein</fullName>
    </submittedName>
</protein>
<evidence type="ECO:0000256" key="1">
    <source>
        <dbReference type="SAM" id="MobiDB-lite"/>
    </source>
</evidence>
<comment type="caution">
    <text evidence="2">The sequence shown here is derived from an EMBL/GenBank/DDBJ whole genome shotgun (WGS) entry which is preliminary data.</text>
</comment>
<feature type="region of interest" description="Disordered" evidence="1">
    <location>
        <begin position="134"/>
        <end position="157"/>
    </location>
</feature>
<sequence length="157" mass="17423">MADRRSSPHLKDGFCDANVIFSASPAPVARPRVGAARMETIGRAVPFRNEFCVLLSAAAARRLSRRRFTIPISFRDLQLSNYPPLRTFRTRLGRQEAGNALVTLLELHVFMGSGDHYREDSGDAVEAQYISAADKEPSAAARAAPRRGARYHRPSRN</sequence>
<evidence type="ECO:0000313" key="3">
    <source>
        <dbReference type="Proteomes" id="UP000299102"/>
    </source>
</evidence>
<keyword evidence="3" id="KW-1185">Reference proteome</keyword>
<accession>A0A4C1ZAV8</accession>